<protein>
    <recommendedName>
        <fullName evidence="3">Sulfur carrier protein FdhD</fullName>
    </recommendedName>
</protein>
<comment type="caution">
    <text evidence="3">Lacks conserved residue(s) required for the propagation of feature annotation.</text>
</comment>
<keyword evidence="4" id="KW-0808">Transferase</keyword>
<evidence type="ECO:0000256" key="1">
    <source>
        <dbReference type="ARBA" id="ARBA00022490"/>
    </source>
</evidence>
<reference evidence="4 5" key="1">
    <citation type="submission" date="2018-05" db="EMBL/GenBank/DDBJ databases">
        <title>Oceanovita maritima gen. nov., sp. nov., a marine bacterium in the family Rhodobacteraceae isolated from surface seawater of Lundu port Xiamen, China.</title>
        <authorList>
            <person name="Hetharua B.H."/>
            <person name="Min D."/>
            <person name="Liao H."/>
            <person name="Tian Y."/>
        </authorList>
    </citation>
    <scope>NUCLEOTIDE SEQUENCE [LARGE SCALE GENOMIC DNA]</scope>
    <source>
        <strain evidence="4 5">FSX-11</strain>
    </source>
</reference>
<dbReference type="Proteomes" id="UP000248012">
    <property type="component" value="Unassembled WGS sequence"/>
</dbReference>
<dbReference type="GO" id="GO:0005737">
    <property type="term" value="C:cytoplasm"/>
    <property type="evidence" value="ECO:0007669"/>
    <property type="project" value="UniProtKB-SubCell"/>
</dbReference>
<keyword evidence="1 3" id="KW-0963">Cytoplasm</keyword>
<dbReference type="SUPFAM" id="SSF53927">
    <property type="entry name" value="Cytidine deaminase-like"/>
    <property type="match status" value="1"/>
</dbReference>
<dbReference type="GO" id="GO:0097163">
    <property type="term" value="F:sulfur carrier activity"/>
    <property type="evidence" value="ECO:0007669"/>
    <property type="project" value="UniProtKB-UniRule"/>
</dbReference>
<dbReference type="Gene3D" id="3.40.140.10">
    <property type="entry name" value="Cytidine Deaminase, domain 2"/>
    <property type="match status" value="1"/>
</dbReference>
<name>A0A2V4NRF4_9RHOB</name>
<keyword evidence="5" id="KW-1185">Reference proteome</keyword>
<comment type="subcellular location">
    <subcellularLocation>
        <location evidence="3">Cytoplasm</location>
    </subcellularLocation>
</comment>
<dbReference type="InterPro" id="IPR003786">
    <property type="entry name" value="FdhD"/>
</dbReference>
<keyword evidence="2 3" id="KW-0501">Molybdenum cofactor biosynthesis</keyword>
<evidence type="ECO:0000256" key="2">
    <source>
        <dbReference type="ARBA" id="ARBA00023150"/>
    </source>
</evidence>
<dbReference type="PANTHER" id="PTHR30592:SF1">
    <property type="entry name" value="SULFUR CARRIER PROTEIN FDHD"/>
    <property type="match status" value="1"/>
</dbReference>
<dbReference type="OrthoDB" id="3197277at2"/>
<dbReference type="Gene3D" id="3.10.20.10">
    <property type="match status" value="1"/>
</dbReference>
<sequence length="271" mass="28602">MRDVTPPSPARDVATSNGRRTLAEEIAVALTYQGSTHAVMMASPTDLEEFAIGFSLSEGFITKTTDIESLEILPHPHGIEARLWLTAPRAAAMAARRRKMIGPVGCGLCGIDSLDAALRPLPNRSATAFMVSDRALLRAALALRGMQPLQDATRAVHAAAFIAPEGQILCLREDVGRHNALDKLIGALLDAGTDPANGAIMMTSRLSVDMIQKTAMAGTPVLCAVSAPTALAVEQAARAGITLACLAGPEKNRLDVFSCARRIITKAPDED</sequence>
<evidence type="ECO:0000313" key="4">
    <source>
        <dbReference type="EMBL" id="PYC47286.1"/>
    </source>
</evidence>
<dbReference type="GO" id="GO:0016783">
    <property type="term" value="F:sulfurtransferase activity"/>
    <property type="evidence" value="ECO:0007669"/>
    <property type="project" value="InterPro"/>
</dbReference>
<comment type="function">
    <text evidence="3">Required for formate dehydrogenase (FDH) activity. Acts as a sulfur carrier protein that transfers sulfur from IscS to the molybdenum cofactor prior to its insertion into FDH.</text>
</comment>
<feature type="active site" description="Cysteine persulfide intermediate" evidence="3">
    <location>
        <position position="106"/>
    </location>
</feature>
<dbReference type="InterPro" id="IPR016193">
    <property type="entry name" value="Cytidine_deaminase-like"/>
</dbReference>
<organism evidence="4 5">
    <name type="scientific">Litorivita pollutaquae</name>
    <dbReference type="NCBI Taxonomy" id="2200892"/>
    <lineage>
        <taxon>Bacteria</taxon>
        <taxon>Pseudomonadati</taxon>
        <taxon>Pseudomonadota</taxon>
        <taxon>Alphaproteobacteria</taxon>
        <taxon>Rhodobacterales</taxon>
        <taxon>Paracoccaceae</taxon>
        <taxon>Litorivita</taxon>
    </lineage>
</organism>
<comment type="caution">
    <text evidence="4">The sequence shown here is derived from an EMBL/GenBank/DDBJ whole genome shotgun (WGS) entry which is preliminary data.</text>
</comment>
<dbReference type="Pfam" id="PF02634">
    <property type="entry name" value="FdhD-NarQ"/>
    <property type="match status" value="1"/>
</dbReference>
<dbReference type="AlphaFoldDB" id="A0A2V4NRF4"/>
<evidence type="ECO:0000256" key="3">
    <source>
        <dbReference type="HAMAP-Rule" id="MF_00187"/>
    </source>
</evidence>
<dbReference type="GO" id="GO:0006777">
    <property type="term" value="P:Mo-molybdopterin cofactor biosynthetic process"/>
    <property type="evidence" value="ECO:0007669"/>
    <property type="project" value="UniProtKB-UniRule"/>
</dbReference>
<comment type="similarity">
    <text evidence="3">Belongs to the FdhD family.</text>
</comment>
<dbReference type="EMBL" id="QFVT01000007">
    <property type="protein sequence ID" value="PYC47286.1"/>
    <property type="molecule type" value="Genomic_DNA"/>
</dbReference>
<dbReference type="NCBIfam" id="TIGR00129">
    <property type="entry name" value="fdhD_narQ"/>
    <property type="match status" value="1"/>
</dbReference>
<dbReference type="HAMAP" id="MF_00187">
    <property type="entry name" value="FdhD"/>
    <property type="match status" value="1"/>
</dbReference>
<accession>A0A2V4NRF4</accession>
<dbReference type="PIRSF" id="PIRSF015626">
    <property type="entry name" value="FdhD"/>
    <property type="match status" value="1"/>
</dbReference>
<gene>
    <name evidence="3" type="primary">fdhD</name>
    <name evidence="4" type="ORF">DI396_12005</name>
</gene>
<proteinExistence type="inferred from homology"/>
<evidence type="ECO:0000313" key="5">
    <source>
        <dbReference type="Proteomes" id="UP000248012"/>
    </source>
</evidence>
<dbReference type="PANTHER" id="PTHR30592">
    <property type="entry name" value="FORMATE DEHYDROGENASE"/>
    <property type="match status" value="1"/>
</dbReference>